<dbReference type="InterPro" id="IPR032466">
    <property type="entry name" value="Metal_Hydrolase"/>
</dbReference>
<feature type="chain" id="PRO_5047543284" evidence="2">
    <location>
        <begin position="22"/>
        <end position="530"/>
    </location>
</feature>
<dbReference type="Pfam" id="PF07969">
    <property type="entry name" value="Amidohydro_3"/>
    <property type="match status" value="1"/>
</dbReference>
<proteinExistence type="predicted"/>
<feature type="domain" description="Amidohydrolase 3" evidence="3">
    <location>
        <begin position="408"/>
        <end position="501"/>
    </location>
</feature>
<dbReference type="PANTHER" id="PTHR11647:SF1">
    <property type="entry name" value="COLLAPSIN RESPONSE MEDIATOR PROTEIN"/>
    <property type="match status" value="1"/>
</dbReference>
<organism evidence="4 5">
    <name type="scientific">Sphingomonas plantiphila</name>
    <dbReference type="NCBI Taxonomy" id="3163295"/>
    <lineage>
        <taxon>Bacteria</taxon>
        <taxon>Pseudomonadati</taxon>
        <taxon>Pseudomonadota</taxon>
        <taxon>Alphaproteobacteria</taxon>
        <taxon>Sphingomonadales</taxon>
        <taxon>Sphingomonadaceae</taxon>
        <taxon>Sphingomonas</taxon>
    </lineage>
</organism>
<dbReference type="EMBL" id="JBELQC010000001">
    <property type="protein sequence ID" value="MFL9839444.1"/>
    <property type="molecule type" value="Genomic_DNA"/>
</dbReference>
<evidence type="ECO:0000259" key="3">
    <source>
        <dbReference type="Pfam" id="PF07969"/>
    </source>
</evidence>
<protein>
    <submittedName>
        <fullName evidence="4">Amidohydrolase family protein</fullName>
    </submittedName>
</protein>
<evidence type="ECO:0000256" key="1">
    <source>
        <dbReference type="SAM" id="MobiDB-lite"/>
    </source>
</evidence>
<dbReference type="SUPFAM" id="SSF51338">
    <property type="entry name" value="Composite domain of metallo-dependent hydrolases"/>
    <property type="match status" value="1"/>
</dbReference>
<comment type="caution">
    <text evidence="4">The sequence shown here is derived from an EMBL/GenBank/DDBJ whole genome shotgun (WGS) entry which is preliminary data.</text>
</comment>
<dbReference type="PANTHER" id="PTHR11647">
    <property type="entry name" value="HYDRANTOINASE/DIHYDROPYRIMIDINASE FAMILY MEMBER"/>
    <property type="match status" value="1"/>
</dbReference>
<keyword evidence="2" id="KW-0732">Signal</keyword>
<dbReference type="InterPro" id="IPR011059">
    <property type="entry name" value="Metal-dep_hydrolase_composite"/>
</dbReference>
<feature type="signal peptide" evidence="2">
    <location>
        <begin position="1"/>
        <end position="21"/>
    </location>
</feature>
<reference evidence="4 5" key="1">
    <citation type="submission" date="2024-06" db="EMBL/GenBank/DDBJ databases">
        <authorList>
            <person name="Kaempfer P."/>
            <person name="Viver T."/>
        </authorList>
    </citation>
    <scope>NUCLEOTIDE SEQUENCE [LARGE SCALE GENOMIC DNA]</scope>
    <source>
        <strain evidence="4 5">ST-64</strain>
    </source>
</reference>
<feature type="region of interest" description="Disordered" evidence="1">
    <location>
        <begin position="511"/>
        <end position="530"/>
    </location>
</feature>
<accession>A0ABW8YGR9</accession>
<evidence type="ECO:0000313" key="5">
    <source>
        <dbReference type="Proteomes" id="UP001629244"/>
    </source>
</evidence>
<dbReference type="RefSeq" id="WP_408076422.1">
    <property type="nucleotide sequence ID" value="NZ_JBELQC010000001.1"/>
</dbReference>
<dbReference type="Proteomes" id="UP001629244">
    <property type="component" value="Unassembled WGS sequence"/>
</dbReference>
<evidence type="ECO:0000313" key="4">
    <source>
        <dbReference type="EMBL" id="MFL9839444.1"/>
    </source>
</evidence>
<dbReference type="Gene3D" id="3.20.20.140">
    <property type="entry name" value="Metal-dependent hydrolases"/>
    <property type="match status" value="2"/>
</dbReference>
<evidence type="ECO:0000256" key="2">
    <source>
        <dbReference type="SAM" id="SignalP"/>
    </source>
</evidence>
<dbReference type="InterPro" id="IPR050378">
    <property type="entry name" value="Metallo-dep_Hydrolases_sf"/>
</dbReference>
<keyword evidence="5" id="KW-1185">Reference proteome</keyword>
<sequence>MRRAVRVLAAPLLLLPLAAGHERAPAPAPRMIDMIIAGGQVIDGTGAPARVAEIGVNGDRILYVGERPEGVIARRTILARGLTVTPGFIDPHTHSGADARAPETARRQLANHLLQGVTSIVIGNDGGGDTDISGLFARLAANPTGPNVASFVGFGEIRLKVVGTRDRPPAGVEVRRMQLLTRRAMCDGALGLSAGLYYAPQSFAKTNEVALLARIAARHGGIYETHLRDEGSSSIGLIPAIDEAIAIARIGKLPLHIAHIKALGADVQGMAPKVIAHIRAAQKTGVKITADQYPWEASSTSLAAALVPRWAQDGGAPAMVENLKSLAPRLRTGMAEQLRIRGGANAILLVRGPHQGKRLDALAAQWKLDPLDAAARILIADPGTSIASFNMTERDIDAFAREPWVVTSSDATNGHPRRMGSFARGWRLFVRDKKLMTPERFVQRSSGQTAAILGLPDRGILAPGKFADIAILDSADYSERATYDRPDEPSAGVRYVLVNGHLAVDKGRLTGTLAGRPLPKPRQPEWNCPA</sequence>
<dbReference type="SUPFAM" id="SSF51556">
    <property type="entry name" value="Metallo-dependent hydrolases"/>
    <property type="match status" value="1"/>
</dbReference>
<dbReference type="InterPro" id="IPR013108">
    <property type="entry name" value="Amidohydro_3"/>
</dbReference>
<gene>
    <name evidence="4" type="ORF">ABS767_00590</name>
</gene>
<name>A0ABW8YGR9_9SPHN</name>